<keyword evidence="3" id="KW-1185">Reference proteome</keyword>
<evidence type="ECO:0000313" key="3">
    <source>
        <dbReference type="Proteomes" id="UP000198848"/>
    </source>
</evidence>
<evidence type="ECO:0008006" key="4">
    <source>
        <dbReference type="Google" id="ProtNLM"/>
    </source>
</evidence>
<evidence type="ECO:0000256" key="1">
    <source>
        <dbReference type="SAM" id="Phobius"/>
    </source>
</evidence>
<dbReference type="EMBL" id="FNLC01000001">
    <property type="protein sequence ID" value="SDQ36076.1"/>
    <property type="molecule type" value="Genomic_DNA"/>
</dbReference>
<organism evidence="2 3">
    <name type="scientific">Natronobacterium texcoconense</name>
    <dbReference type="NCBI Taxonomy" id="1095778"/>
    <lineage>
        <taxon>Archaea</taxon>
        <taxon>Methanobacteriati</taxon>
        <taxon>Methanobacteriota</taxon>
        <taxon>Stenosarchaea group</taxon>
        <taxon>Halobacteria</taxon>
        <taxon>Halobacteriales</taxon>
        <taxon>Natrialbaceae</taxon>
        <taxon>Natronobacterium</taxon>
    </lineage>
</organism>
<feature type="transmembrane region" description="Helical" evidence="1">
    <location>
        <begin position="78"/>
        <end position="97"/>
    </location>
</feature>
<dbReference type="RefSeq" id="WP_090377144.1">
    <property type="nucleotide sequence ID" value="NZ_FNLC01000001.1"/>
</dbReference>
<name>A0A1H1A9W7_NATTX</name>
<dbReference type="STRING" id="1095778.SAMN04489842_0608"/>
<keyword evidence="1" id="KW-0812">Transmembrane</keyword>
<evidence type="ECO:0000313" key="2">
    <source>
        <dbReference type="EMBL" id="SDQ36076.1"/>
    </source>
</evidence>
<feature type="transmembrane region" description="Helical" evidence="1">
    <location>
        <begin position="25"/>
        <end position="44"/>
    </location>
</feature>
<reference evidence="3" key="1">
    <citation type="submission" date="2016-10" db="EMBL/GenBank/DDBJ databases">
        <authorList>
            <person name="Varghese N."/>
            <person name="Submissions S."/>
        </authorList>
    </citation>
    <scope>NUCLEOTIDE SEQUENCE [LARGE SCALE GENOMIC DNA]</scope>
    <source>
        <strain evidence="3">DSM 24767</strain>
    </source>
</reference>
<feature type="transmembrane region" description="Helical" evidence="1">
    <location>
        <begin position="109"/>
        <end position="138"/>
    </location>
</feature>
<gene>
    <name evidence="2" type="ORF">SAMN04489842_0608</name>
</gene>
<sequence>MADWGDGAVTAESEAPVRYFCKGTAAIGIGCVVTVGTALVLVAADASGWIVLWSPLAGGMVTGALSPANFIGSTLSGAVGGVFVTAAMVGSFLWWAANASPPTASAGMAIIATLAVLVALGVVLVLLTTVGGLLGGVIRRAYEHEPDRTPE</sequence>
<proteinExistence type="predicted"/>
<accession>A0A1H1A9W7</accession>
<dbReference type="Proteomes" id="UP000198848">
    <property type="component" value="Unassembled WGS sequence"/>
</dbReference>
<keyword evidence="1" id="KW-0472">Membrane</keyword>
<feature type="transmembrane region" description="Helical" evidence="1">
    <location>
        <begin position="50"/>
        <end position="71"/>
    </location>
</feature>
<dbReference type="AlphaFoldDB" id="A0A1H1A9W7"/>
<protein>
    <recommendedName>
        <fullName evidence="4">DUF5518 domain-containing protein</fullName>
    </recommendedName>
</protein>
<keyword evidence="1" id="KW-1133">Transmembrane helix</keyword>